<evidence type="ECO:0000256" key="4">
    <source>
        <dbReference type="ARBA" id="ARBA00023014"/>
    </source>
</evidence>
<reference evidence="8 9" key="1">
    <citation type="submission" date="2024-10" db="EMBL/GenBank/DDBJ databases">
        <title>Updated reference genomes for cyclostephanoid diatoms.</title>
        <authorList>
            <person name="Roberts W.R."/>
            <person name="Alverson A.J."/>
        </authorList>
    </citation>
    <scope>NUCLEOTIDE SEQUENCE [LARGE SCALE GENOMIC DNA]</scope>
    <source>
        <strain evidence="8 9">AJA232-27</strain>
    </source>
</reference>
<keyword evidence="4" id="KW-0411">Iron-sulfur</keyword>
<dbReference type="FunFam" id="3.40.30.10:FF:000005">
    <property type="entry name" value="Glutaredoxin 5"/>
    <property type="match status" value="1"/>
</dbReference>
<accession>A0ABD3MJT1</accession>
<gene>
    <name evidence="8" type="ORF">ACHAWU_007782</name>
</gene>
<dbReference type="NCBIfam" id="TIGR00365">
    <property type="entry name" value="Grx4 family monothiol glutaredoxin"/>
    <property type="match status" value="1"/>
</dbReference>
<dbReference type="InterPro" id="IPR002109">
    <property type="entry name" value="Glutaredoxin"/>
</dbReference>
<evidence type="ECO:0000259" key="7">
    <source>
        <dbReference type="Pfam" id="PF00462"/>
    </source>
</evidence>
<evidence type="ECO:0000256" key="3">
    <source>
        <dbReference type="ARBA" id="ARBA00023004"/>
    </source>
</evidence>
<dbReference type="InterPro" id="IPR036249">
    <property type="entry name" value="Thioredoxin-like_sf"/>
</dbReference>
<dbReference type="EMBL" id="JALLBG020000129">
    <property type="protein sequence ID" value="KAL3763076.1"/>
    <property type="molecule type" value="Genomic_DNA"/>
</dbReference>
<evidence type="ECO:0000256" key="6">
    <source>
        <dbReference type="SAM" id="MobiDB-lite"/>
    </source>
</evidence>
<dbReference type="PROSITE" id="PS51354">
    <property type="entry name" value="GLUTAREDOXIN_2"/>
    <property type="match status" value="1"/>
</dbReference>
<dbReference type="Pfam" id="PF00462">
    <property type="entry name" value="Glutaredoxin"/>
    <property type="match status" value="1"/>
</dbReference>
<dbReference type="PANTHER" id="PTHR10293:SF16">
    <property type="entry name" value="GLUTAREDOXIN-RELATED PROTEIN 5, MITOCHONDRIAL"/>
    <property type="match status" value="1"/>
</dbReference>
<dbReference type="GO" id="GO:0051537">
    <property type="term" value="F:2 iron, 2 sulfur cluster binding"/>
    <property type="evidence" value="ECO:0007669"/>
    <property type="project" value="UniProtKB-KW"/>
</dbReference>
<comment type="caution">
    <text evidence="8">The sequence shown here is derived from an EMBL/GenBank/DDBJ whole genome shotgun (WGS) entry which is preliminary data.</text>
</comment>
<feature type="domain" description="Glutaredoxin" evidence="7">
    <location>
        <begin position="109"/>
        <end position="173"/>
    </location>
</feature>
<dbReference type="InterPro" id="IPR004480">
    <property type="entry name" value="Monothiol_GRX-rel"/>
</dbReference>
<protein>
    <recommendedName>
        <fullName evidence="7">Glutaredoxin domain-containing protein</fullName>
    </recommendedName>
</protein>
<evidence type="ECO:0000256" key="1">
    <source>
        <dbReference type="ARBA" id="ARBA00022714"/>
    </source>
</evidence>
<keyword evidence="2" id="KW-0479">Metal-binding</keyword>
<dbReference type="AlphaFoldDB" id="A0ABD3MJT1"/>
<feature type="region of interest" description="Disordered" evidence="6">
    <location>
        <begin position="71"/>
        <end position="91"/>
    </location>
</feature>
<evidence type="ECO:0000313" key="8">
    <source>
        <dbReference type="EMBL" id="KAL3763076.1"/>
    </source>
</evidence>
<keyword evidence="3" id="KW-0408">Iron</keyword>
<evidence type="ECO:0000256" key="5">
    <source>
        <dbReference type="ARBA" id="ARBA00023284"/>
    </source>
</evidence>
<keyword evidence="5" id="KW-0676">Redox-active center</keyword>
<organism evidence="8 9">
    <name type="scientific">Discostella pseudostelligera</name>
    <dbReference type="NCBI Taxonomy" id="259834"/>
    <lineage>
        <taxon>Eukaryota</taxon>
        <taxon>Sar</taxon>
        <taxon>Stramenopiles</taxon>
        <taxon>Ochrophyta</taxon>
        <taxon>Bacillariophyta</taxon>
        <taxon>Coscinodiscophyceae</taxon>
        <taxon>Thalassiosirophycidae</taxon>
        <taxon>Stephanodiscales</taxon>
        <taxon>Stephanodiscaceae</taxon>
        <taxon>Discostella</taxon>
    </lineage>
</organism>
<dbReference type="PANTHER" id="PTHR10293">
    <property type="entry name" value="GLUTAREDOXIN FAMILY MEMBER"/>
    <property type="match status" value="1"/>
</dbReference>
<proteinExistence type="predicted"/>
<dbReference type="GO" id="GO:0046872">
    <property type="term" value="F:metal ion binding"/>
    <property type="evidence" value="ECO:0007669"/>
    <property type="project" value="UniProtKB-KW"/>
</dbReference>
<dbReference type="SUPFAM" id="SSF52833">
    <property type="entry name" value="Thioredoxin-like"/>
    <property type="match status" value="1"/>
</dbReference>
<sequence>MMKRLVNIRSGSRLVAQFNGGTIISRTVGCGGVSSAPNLPVESYAAASNAHQSSAVDNNIYSSQHFHRRHFSSSHDDFSPQKKHTLNSDTNEEESILSLIDSHVKSNPIMLYMKGSPSQPQCGFSATVVAILKHSGVDFASVNVLDYPEVREGVKKYAQWPTIPQLYVSGEFVGGCDVVREMEESGELKELLRKAVEDAKSVEEKK</sequence>
<dbReference type="Proteomes" id="UP001530293">
    <property type="component" value="Unassembled WGS sequence"/>
</dbReference>
<dbReference type="CDD" id="cd03028">
    <property type="entry name" value="GRX_PICOT_like"/>
    <property type="match status" value="1"/>
</dbReference>
<dbReference type="Gene3D" id="3.40.30.10">
    <property type="entry name" value="Glutaredoxin"/>
    <property type="match status" value="1"/>
</dbReference>
<keyword evidence="1" id="KW-0001">2Fe-2S</keyword>
<dbReference type="GO" id="GO:0005739">
    <property type="term" value="C:mitochondrion"/>
    <property type="evidence" value="ECO:0007669"/>
    <property type="project" value="UniProtKB-ARBA"/>
</dbReference>
<keyword evidence="9" id="KW-1185">Reference proteome</keyword>
<evidence type="ECO:0000256" key="2">
    <source>
        <dbReference type="ARBA" id="ARBA00022723"/>
    </source>
</evidence>
<evidence type="ECO:0000313" key="9">
    <source>
        <dbReference type="Proteomes" id="UP001530293"/>
    </source>
</evidence>
<dbReference type="InterPro" id="IPR033658">
    <property type="entry name" value="GRX_PICOT-like"/>
</dbReference>
<name>A0ABD3MJT1_9STRA</name>